<dbReference type="Proteomes" id="UP000499080">
    <property type="component" value="Unassembled WGS sequence"/>
</dbReference>
<sequence>MNYAISMGINSITGNELLVLANSPPYAAVDFSCRLGDKWGYRRSKWALGVKQQLLNSLFWAPLKMNHFELDYLGTWGQLTQWHNKDK</sequence>
<evidence type="ECO:0000313" key="2">
    <source>
        <dbReference type="Proteomes" id="UP000499080"/>
    </source>
</evidence>
<dbReference type="AlphaFoldDB" id="A0A4Y2EY00"/>
<reference evidence="1 2" key="1">
    <citation type="journal article" date="2019" name="Sci. Rep.">
        <title>Orb-weaving spider Araneus ventricosus genome elucidates the spidroin gene catalogue.</title>
        <authorList>
            <person name="Kono N."/>
            <person name="Nakamura H."/>
            <person name="Ohtoshi R."/>
            <person name="Moran D.A.P."/>
            <person name="Shinohara A."/>
            <person name="Yoshida Y."/>
            <person name="Fujiwara M."/>
            <person name="Mori M."/>
            <person name="Tomita M."/>
            <person name="Arakawa K."/>
        </authorList>
    </citation>
    <scope>NUCLEOTIDE SEQUENCE [LARGE SCALE GENOMIC DNA]</scope>
</reference>
<protein>
    <submittedName>
        <fullName evidence="1">Uncharacterized protein</fullName>
    </submittedName>
</protein>
<comment type="caution">
    <text evidence="1">The sequence shown here is derived from an EMBL/GenBank/DDBJ whole genome shotgun (WGS) entry which is preliminary data.</text>
</comment>
<organism evidence="1 2">
    <name type="scientific">Araneus ventricosus</name>
    <name type="common">Orbweaver spider</name>
    <name type="synonym">Epeira ventricosa</name>
    <dbReference type="NCBI Taxonomy" id="182803"/>
    <lineage>
        <taxon>Eukaryota</taxon>
        <taxon>Metazoa</taxon>
        <taxon>Ecdysozoa</taxon>
        <taxon>Arthropoda</taxon>
        <taxon>Chelicerata</taxon>
        <taxon>Arachnida</taxon>
        <taxon>Araneae</taxon>
        <taxon>Araneomorphae</taxon>
        <taxon>Entelegynae</taxon>
        <taxon>Araneoidea</taxon>
        <taxon>Araneidae</taxon>
        <taxon>Araneus</taxon>
    </lineage>
</organism>
<accession>A0A4Y2EY00</accession>
<keyword evidence="2" id="KW-1185">Reference proteome</keyword>
<proteinExistence type="predicted"/>
<name>A0A4Y2EY00_ARAVE</name>
<gene>
    <name evidence="1" type="ORF">AVEN_235054_1</name>
</gene>
<dbReference type="EMBL" id="BGPR01000751">
    <property type="protein sequence ID" value="GBM34110.1"/>
    <property type="molecule type" value="Genomic_DNA"/>
</dbReference>
<evidence type="ECO:0000313" key="1">
    <source>
        <dbReference type="EMBL" id="GBM34110.1"/>
    </source>
</evidence>